<dbReference type="EMBL" id="KZ819286">
    <property type="protein sequence ID" value="PWO00074.1"/>
    <property type="molecule type" value="Genomic_DNA"/>
</dbReference>
<dbReference type="GeneID" id="37271485"/>
<dbReference type="GO" id="GO:0006520">
    <property type="term" value="P:amino acid metabolic process"/>
    <property type="evidence" value="ECO:0007669"/>
    <property type="project" value="InterPro"/>
</dbReference>
<keyword evidence="9" id="KW-0808">Transferase</keyword>
<accession>A0A316ZIF2</accession>
<organism evidence="9 10">
    <name type="scientific">Tilletiopsis washingtonensis</name>
    <dbReference type="NCBI Taxonomy" id="58919"/>
    <lineage>
        <taxon>Eukaryota</taxon>
        <taxon>Fungi</taxon>
        <taxon>Dikarya</taxon>
        <taxon>Basidiomycota</taxon>
        <taxon>Ustilaginomycotina</taxon>
        <taxon>Exobasidiomycetes</taxon>
        <taxon>Entylomatales</taxon>
        <taxon>Entylomatales incertae sedis</taxon>
        <taxon>Tilletiopsis</taxon>
    </lineage>
</organism>
<dbReference type="Proteomes" id="UP000245946">
    <property type="component" value="Unassembled WGS sequence"/>
</dbReference>
<name>A0A316ZIF2_9BASI</name>
<dbReference type="Pfam" id="PF00282">
    <property type="entry name" value="Pyridoxal_deC"/>
    <property type="match status" value="2"/>
</dbReference>
<dbReference type="AlphaFoldDB" id="A0A316ZIF2"/>
<sequence length="526" mass="57663">MDIEAFRKAGHEVVDKICDYYASLEQRPVGAQVKPGFLREAVPDEAPEKGEEWSVISKDYDEIILPGITHWQAPGFMAYFPANATFEGCLADLHAAAISNPAFNWSCSPSVTELEILVLDWIAKALHLSPAFLSTSEVGGGIILGSASEVAVTVMVAARERALAMLSDARGAEVPADGGARPEATVQETGTQHKDLDDEEQWGKWRGDATGRLVAYGTTQTHSIGSKACLILGLAFRALDVKAEDGYALRGDVLRKALEEDTAKGRVPFMLIGTFGTTSSGAVDNLKEIGQVAKDYPMLWLHCDAAYAGVAMSLPEVREASTDLAAINECFDSYSTNMHKWGLVQFDCSPLFVRDRGALTRALTVTPEYLRTKHGDAGSVLDLRNMQISLGRRFRSLKVWFVLRSFGLEGFRAHLRNGISLAQGFAEQLREHGKPFAIVAPPRYALVVFRLDPTGAGGQSEELDALNRRFWEAIQEYSKEIQLTQTVLPEVGFCIRLVVGAPSTRQQHIDMAWRILQECADKTLKA</sequence>
<dbReference type="Gene3D" id="1.20.1340.10">
    <property type="entry name" value="dopa decarboxylase, N-terminal domain"/>
    <property type="match status" value="1"/>
</dbReference>
<dbReference type="InterPro" id="IPR002129">
    <property type="entry name" value="PyrdxlP-dep_de-COase"/>
</dbReference>
<dbReference type="SUPFAM" id="SSF53383">
    <property type="entry name" value="PLP-dependent transferases"/>
    <property type="match status" value="1"/>
</dbReference>
<evidence type="ECO:0000313" key="10">
    <source>
        <dbReference type="Proteomes" id="UP000245946"/>
    </source>
</evidence>
<evidence type="ECO:0000256" key="2">
    <source>
        <dbReference type="ARBA" id="ARBA00009533"/>
    </source>
</evidence>
<reference evidence="9 10" key="1">
    <citation type="journal article" date="2018" name="Mol. Biol. Evol.">
        <title>Broad Genomic Sampling Reveals a Smut Pathogenic Ancestry of the Fungal Clade Ustilaginomycotina.</title>
        <authorList>
            <person name="Kijpornyongpan T."/>
            <person name="Mondo S.J."/>
            <person name="Barry K."/>
            <person name="Sandor L."/>
            <person name="Lee J."/>
            <person name="Lipzen A."/>
            <person name="Pangilinan J."/>
            <person name="LaButti K."/>
            <person name="Hainaut M."/>
            <person name="Henrissat B."/>
            <person name="Grigoriev I.V."/>
            <person name="Spatafora J.W."/>
            <person name="Aime M.C."/>
        </authorList>
    </citation>
    <scope>NUCLEOTIDE SEQUENCE [LARGE SCALE GENOMIC DNA]</scope>
    <source>
        <strain evidence="9 10">MCA 4186</strain>
    </source>
</reference>
<dbReference type="InterPro" id="IPR021115">
    <property type="entry name" value="Pyridoxal-P_BS"/>
</dbReference>
<dbReference type="InterPro" id="IPR015424">
    <property type="entry name" value="PyrdxlP-dep_Trfase"/>
</dbReference>
<keyword evidence="3" id="KW-0210">Decarboxylase</keyword>
<dbReference type="STRING" id="58919.A0A316ZIF2"/>
<gene>
    <name evidence="9" type="ORF">FA09DRAFT_336906</name>
</gene>
<dbReference type="Gene3D" id="3.90.1150.10">
    <property type="entry name" value="Aspartate Aminotransferase, domain 1"/>
    <property type="match status" value="1"/>
</dbReference>
<evidence type="ECO:0000256" key="6">
    <source>
        <dbReference type="PIRSR" id="PIRSR602129-50"/>
    </source>
</evidence>
<dbReference type="OrthoDB" id="639767at2759"/>
<comment type="cofactor">
    <cofactor evidence="1 6 7">
        <name>pyridoxal 5'-phosphate</name>
        <dbReference type="ChEBI" id="CHEBI:597326"/>
    </cofactor>
</comment>
<proteinExistence type="inferred from homology"/>
<evidence type="ECO:0000256" key="4">
    <source>
        <dbReference type="ARBA" id="ARBA00022898"/>
    </source>
</evidence>
<dbReference type="GO" id="GO:0005737">
    <property type="term" value="C:cytoplasm"/>
    <property type="evidence" value="ECO:0007669"/>
    <property type="project" value="TreeGrafter"/>
</dbReference>
<keyword evidence="10" id="KW-1185">Reference proteome</keyword>
<dbReference type="GO" id="GO:0016740">
    <property type="term" value="F:transferase activity"/>
    <property type="evidence" value="ECO:0007669"/>
    <property type="project" value="UniProtKB-KW"/>
</dbReference>
<dbReference type="PANTHER" id="PTHR11999:SF70">
    <property type="entry name" value="MIP05841P"/>
    <property type="match status" value="1"/>
</dbReference>
<evidence type="ECO:0000256" key="3">
    <source>
        <dbReference type="ARBA" id="ARBA00022793"/>
    </source>
</evidence>
<keyword evidence="4 6" id="KW-0663">Pyridoxal phosphate</keyword>
<dbReference type="PRINTS" id="PR00800">
    <property type="entry name" value="YHDCRBOXLASE"/>
</dbReference>
<dbReference type="Gene3D" id="3.40.640.10">
    <property type="entry name" value="Type I PLP-dependent aspartate aminotransferase-like (Major domain)"/>
    <property type="match status" value="1"/>
</dbReference>
<dbReference type="RefSeq" id="XP_025600352.1">
    <property type="nucleotide sequence ID" value="XM_025743941.1"/>
</dbReference>
<dbReference type="InterPro" id="IPR015422">
    <property type="entry name" value="PyrdxlP-dep_Trfase_small"/>
</dbReference>
<evidence type="ECO:0000256" key="1">
    <source>
        <dbReference type="ARBA" id="ARBA00001933"/>
    </source>
</evidence>
<dbReference type="GO" id="GO:0030170">
    <property type="term" value="F:pyridoxal phosphate binding"/>
    <property type="evidence" value="ECO:0007669"/>
    <property type="project" value="InterPro"/>
</dbReference>
<protein>
    <submittedName>
        <fullName evidence="9">PLP-dependent transferase</fullName>
    </submittedName>
</protein>
<feature type="region of interest" description="Disordered" evidence="8">
    <location>
        <begin position="174"/>
        <end position="196"/>
    </location>
</feature>
<keyword evidence="5 7" id="KW-0456">Lyase</keyword>
<dbReference type="InterPro" id="IPR015421">
    <property type="entry name" value="PyrdxlP-dep_Trfase_major"/>
</dbReference>
<dbReference type="InterPro" id="IPR010977">
    <property type="entry name" value="Aromatic_deC"/>
</dbReference>
<evidence type="ECO:0000256" key="8">
    <source>
        <dbReference type="SAM" id="MobiDB-lite"/>
    </source>
</evidence>
<dbReference type="GO" id="GO:0016831">
    <property type="term" value="F:carboxy-lyase activity"/>
    <property type="evidence" value="ECO:0007669"/>
    <property type="project" value="UniProtKB-KW"/>
</dbReference>
<evidence type="ECO:0000313" key="9">
    <source>
        <dbReference type="EMBL" id="PWO00074.1"/>
    </source>
</evidence>
<dbReference type="GO" id="GO:0019752">
    <property type="term" value="P:carboxylic acid metabolic process"/>
    <property type="evidence" value="ECO:0007669"/>
    <property type="project" value="InterPro"/>
</dbReference>
<dbReference type="PROSITE" id="PS00392">
    <property type="entry name" value="DDC_GAD_HDC_YDC"/>
    <property type="match status" value="1"/>
</dbReference>
<evidence type="ECO:0000256" key="5">
    <source>
        <dbReference type="ARBA" id="ARBA00023239"/>
    </source>
</evidence>
<dbReference type="PANTHER" id="PTHR11999">
    <property type="entry name" value="GROUP II PYRIDOXAL-5-PHOSPHATE DECARBOXYLASE"/>
    <property type="match status" value="1"/>
</dbReference>
<evidence type="ECO:0000256" key="7">
    <source>
        <dbReference type="RuleBase" id="RU000382"/>
    </source>
</evidence>
<feature type="modified residue" description="N6-(pyridoxal phosphate)lysine" evidence="6">
    <location>
        <position position="340"/>
    </location>
</feature>
<comment type="similarity">
    <text evidence="2 7">Belongs to the group II decarboxylase family.</text>
</comment>